<accession>A0A550C6P9</accession>
<dbReference type="EMBL" id="VDMD01000022">
    <property type="protein sequence ID" value="TRM60396.1"/>
    <property type="molecule type" value="Genomic_DNA"/>
</dbReference>
<dbReference type="Proteomes" id="UP000320762">
    <property type="component" value="Unassembled WGS sequence"/>
</dbReference>
<keyword evidence="2" id="KW-0732">Signal</keyword>
<evidence type="ECO:0008006" key="5">
    <source>
        <dbReference type="Google" id="ProtNLM"/>
    </source>
</evidence>
<evidence type="ECO:0000313" key="4">
    <source>
        <dbReference type="Proteomes" id="UP000320762"/>
    </source>
</evidence>
<reference evidence="3 4" key="1">
    <citation type="journal article" date="2019" name="New Phytol.">
        <title>Comparative genomics reveals unique wood-decay strategies and fruiting body development in the Schizophyllaceae.</title>
        <authorList>
            <person name="Almasi E."/>
            <person name="Sahu N."/>
            <person name="Krizsan K."/>
            <person name="Balint B."/>
            <person name="Kovacs G.M."/>
            <person name="Kiss B."/>
            <person name="Cseklye J."/>
            <person name="Drula E."/>
            <person name="Henrissat B."/>
            <person name="Nagy I."/>
            <person name="Chovatia M."/>
            <person name="Adam C."/>
            <person name="LaButti K."/>
            <person name="Lipzen A."/>
            <person name="Riley R."/>
            <person name="Grigoriev I.V."/>
            <person name="Nagy L.G."/>
        </authorList>
    </citation>
    <scope>NUCLEOTIDE SEQUENCE [LARGE SCALE GENOMIC DNA]</scope>
    <source>
        <strain evidence="3 4">NL-1724</strain>
    </source>
</reference>
<evidence type="ECO:0000256" key="2">
    <source>
        <dbReference type="SAM" id="SignalP"/>
    </source>
</evidence>
<name>A0A550C6P9_9AGAR</name>
<comment type="caution">
    <text evidence="3">The sequence shown here is derived from an EMBL/GenBank/DDBJ whole genome shotgun (WGS) entry which is preliminary data.</text>
</comment>
<feature type="chain" id="PRO_5022174705" description="Secreted protein" evidence="2">
    <location>
        <begin position="23"/>
        <end position="178"/>
    </location>
</feature>
<protein>
    <recommendedName>
        <fullName evidence="5">Secreted protein</fullName>
    </recommendedName>
</protein>
<keyword evidence="4" id="KW-1185">Reference proteome</keyword>
<gene>
    <name evidence="3" type="ORF">BD626DRAFT_505224</name>
</gene>
<dbReference type="AlphaFoldDB" id="A0A550C6P9"/>
<feature type="signal peptide" evidence="2">
    <location>
        <begin position="1"/>
        <end position="22"/>
    </location>
</feature>
<feature type="compositionally biased region" description="Polar residues" evidence="1">
    <location>
        <begin position="169"/>
        <end position="178"/>
    </location>
</feature>
<organism evidence="3 4">
    <name type="scientific">Schizophyllum amplum</name>
    <dbReference type="NCBI Taxonomy" id="97359"/>
    <lineage>
        <taxon>Eukaryota</taxon>
        <taxon>Fungi</taxon>
        <taxon>Dikarya</taxon>
        <taxon>Basidiomycota</taxon>
        <taxon>Agaricomycotina</taxon>
        <taxon>Agaricomycetes</taxon>
        <taxon>Agaricomycetidae</taxon>
        <taxon>Agaricales</taxon>
        <taxon>Schizophyllaceae</taxon>
        <taxon>Schizophyllum</taxon>
    </lineage>
</organism>
<evidence type="ECO:0000256" key="1">
    <source>
        <dbReference type="SAM" id="MobiDB-lite"/>
    </source>
</evidence>
<evidence type="ECO:0000313" key="3">
    <source>
        <dbReference type="EMBL" id="TRM60396.1"/>
    </source>
</evidence>
<sequence length="178" mass="19571">MTSRMHTLSIAGLLTVPAFVVAQRFTQAATPLAIRDTRCTFHPSRARERDHQRQRQQLPTFDGQFTHLREHEQRQAVEHVVALHAAALPSRFSTTLNVSARTAACVICHARTSRHVDMEGYGALGRCASAQRRPDLIPLSASVTMASLTTMVRATTRSPFTQRAARGRASSTEPALAS</sequence>
<feature type="region of interest" description="Disordered" evidence="1">
    <location>
        <begin position="157"/>
        <end position="178"/>
    </location>
</feature>
<proteinExistence type="predicted"/>